<evidence type="ECO:0000259" key="1">
    <source>
        <dbReference type="Pfam" id="PF13387"/>
    </source>
</evidence>
<accession>A0A7C3C0L7</accession>
<feature type="non-terminal residue" evidence="4">
    <location>
        <position position="1"/>
    </location>
</feature>
<protein>
    <submittedName>
        <fullName evidence="4">DUF4105 domain-containing protein</fullName>
    </submittedName>
</protein>
<comment type="caution">
    <text evidence="4">The sequence shown here is derived from an EMBL/GenBank/DDBJ whole genome shotgun (WGS) entry which is preliminary data.</text>
</comment>
<feature type="domain" description="Lnb N-terminal periplasmic" evidence="1">
    <location>
        <begin position="83"/>
        <end position="252"/>
    </location>
</feature>
<reference evidence="4" key="1">
    <citation type="journal article" date="2020" name="mSystems">
        <title>Genome- and Community-Level Interaction Insights into Carbon Utilization and Element Cycling Functions of Hydrothermarchaeota in Hydrothermal Sediment.</title>
        <authorList>
            <person name="Zhou Z."/>
            <person name="Liu Y."/>
            <person name="Xu W."/>
            <person name="Pan J."/>
            <person name="Luo Z.H."/>
            <person name="Li M."/>
        </authorList>
    </citation>
    <scope>NUCLEOTIDE SEQUENCE [LARGE SCALE GENOMIC DNA]</scope>
    <source>
        <strain evidence="4">HyVt-507</strain>
    </source>
</reference>
<sequence length="575" mass="66505">QKHYWHLLLHMNGDVSEIDDPNFFFAKNGATDPAAELQATLEAFFSDEVKDDNSSICKFPARYFWLKKELHATNFPTATCKEYEKIFQRVDPKSATLVFPAAHINSPASMFGHTFLRINSSFNSKLLSYAVNYAANADAEKENGIVFAIKGLVGGYYGRYSLLPYYEKLKEYRDSEQRDIWEYDLNLTQEETVAMFRHIWELNGTNSFYYFFTENCSYNMLWLLEVARPTLQLRDKFTYQVIPLETVHVVKQAGIITAEHYRPSKRTKLLKYETLLDEKLNTLPIQLVEGKIKASQIENNRAIDIDQKRYILESGVEYLEYQYSRGKIKKDDYLELFHEMTTERAKLGITKPLDIKTPPNPINGHRAFRTQLGAGIKDGDFVGYLGVRPAYHDLEDSEYGFLRGTQIEFLNLLASTSKKETKIEEATIISIVSIAQRSLFFKNFSWRTKIGWDNDYLTQNPTFGFSVGAGFSWGNELGFFYVLGDPVLYQNSKFHAGVGGSIGCNVDKYKDFNTNVEFTQRVYDSGETQMLIKASQGFRLSQNKQIVLKYDYKDKIAVEKKKDEQTFRIMLKYYF</sequence>
<dbReference type="Pfam" id="PF13387">
    <property type="entry name" value="Lnb_N"/>
    <property type="match status" value="1"/>
</dbReference>
<dbReference type="Proteomes" id="UP000886390">
    <property type="component" value="Unassembled WGS sequence"/>
</dbReference>
<gene>
    <name evidence="4" type="ORF">ENJ67_05435</name>
</gene>
<dbReference type="Pfam" id="PF25222">
    <property type="entry name" value="DUF7840"/>
    <property type="match status" value="1"/>
</dbReference>
<proteinExistence type="predicted"/>
<dbReference type="AlphaFoldDB" id="A0A7C3C0L7"/>
<feature type="domain" description="DUF7840" evidence="2">
    <location>
        <begin position="359"/>
        <end position="574"/>
    </location>
</feature>
<dbReference type="InterPro" id="IPR057162">
    <property type="entry name" value="DUF7840"/>
</dbReference>
<dbReference type="EMBL" id="DRNH01000291">
    <property type="protein sequence ID" value="HFB54159.1"/>
    <property type="molecule type" value="Genomic_DNA"/>
</dbReference>
<feature type="domain" description="DUF7843" evidence="3">
    <location>
        <begin position="1"/>
        <end position="68"/>
    </location>
</feature>
<name>A0A7C3C0L7_9BACT</name>
<evidence type="ECO:0000259" key="2">
    <source>
        <dbReference type="Pfam" id="PF25222"/>
    </source>
</evidence>
<evidence type="ECO:0000313" key="4">
    <source>
        <dbReference type="EMBL" id="HFB54159.1"/>
    </source>
</evidence>
<organism evidence="4">
    <name type="scientific">Sulfurimonas autotrophica</name>
    <dbReference type="NCBI Taxonomy" id="202747"/>
    <lineage>
        <taxon>Bacteria</taxon>
        <taxon>Pseudomonadati</taxon>
        <taxon>Campylobacterota</taxon>
        <taxon>Epsilonproteobacteria</taxon>
        <taxon>Campylobacterales</taxon>
        <taxon>Sulfurimonadaceae</taxon>
        <taxon>Sulfurimonas</taxon>
    </lineage>
</organism>
<evidence type="ECO:0000259" key="3">
    <source>
        <dbReference type="Pfam" id="PF25225"/>
    </source>
</evidence>
<dbReference type="Pfam" id="PF25225">
    <property type="entry name" value="DUF7843"/>
    <property type="match status" value="1"/>
</dbReference>
<dbReference type="InterPro" id="IPR025178">
    <property type="entry name" value="Lnb_N"/>
</dbReference>
<dbReference type="InterPro" id="IPR057165">
    <property type="entry name" value="DUF7843"/>
</dbReference>